<comment type="similarity">
    <text evidence="1">Belongs to the IF-3 family.</text>
</comment>
<dbReference type="EMBL" id="FJUW01000095">
    <property type="protein sequence ID" value="CZT13724.1"/>
    <property type="molecule type" value="Genomic_DNA"/>
</dbReference>
<dbReference type="GO" id="GO:0005739">
    <property type="term" value="C:mitochondrion"/>
    <property type="evidence" value="ECO:0007669"/>
    <property type="project" value="TreeGrafter"/>
</dbReference>
<organism evidence="6 7">
    <name type="scientific">Rhynchosporium graminicola</name>
    <dbReference type="NCBI Taxonomy" id="2792576"/>
    <lineage>
        <taxon>Eukaryota</taxon>
        <taxon>Fungi</taxon>
        <taxon>Dikarya</taxon>
        <taxon>Ascomycota</taxon>
        <taxon>Pezizomycotina</taxon>
        <taxon>Leotiomycetes</taxon>
        <taxon>Helotiales</taxon>
        <taxon>Ploettnerulaceae</taxon>
        <taxon>Rhynchosporium</taxon>
    </lineage>
</organism>
<feature type="compositionally biased region" description="Basic and acidic residues" evidence="4">
    <location>
        <begin position="318"/>
        <end position="332"/>
    </location>
</feature>
<feature type="region of interest" description="Disordered" evidence="4">
    <location>
        <begin position="239"/>
        <end position="348"/>
    </location>
</feature>
<dbReference type="InParanoid" id="A0A1E1LTE5"/>
<sequence length="348" mass="38226">MRSSKCVFSSATALHRIFVAPIELQTRVQFRGLSAATLQLRSRPHTLSNARISSGSQRRHVSLHRAEKARLPRDDEIEAWSVTLVDAEGKLTEPQPTRQILDSMDRKISTLVMVVPGEAGVPPICKIRDKKQMREAEKAKVKAARGSGTTQKTMELNWAIGKNDLGHRMDKLKGWLEKGWKVEVVLAGKRKGKKATEEEAEALVAHIRGIMNEVGGRENKVVEGKILGQMTLYLEGKKGGKTANKTVDGNGAENTAEATTAADAQNDAGNEESASSIVDDGSQNGTVGTGSEKDVKSEKEDETEEGFKEGEEEDGIESGDKTEAEKLAELRERRRRRNSGWEMPQREG</sequence>
<dbReference type="InterPro" id="IPR019814">
    <property type="entry name" value="Translation_initiation_fac_3_N"/>
</dbReference>
<evidence type="ECO:0000313" key="7">
    <source>
        <dbReference type="Proteomes" id="UP000178129"/>
    </source>
</evidence>
<dbReference type="PANTHER" id="PTHR10938:SF0">
    <property type="entry name" value="TRANSLATION INITIATION FACTOR IF-3, MITOCHONDRIAL"/>
    <property type="match status" value="1"/>
</dbReference>
<comment type="caution">
    <text evidence="6">The sequence shown here is derived from an EMBL/GenBank/DDBJ whole genome shotgun (WGS) entry which is preliminary data.</text>
</comment>
<dbReference type="GO" id="GO:0003743">
    <property type="term" value="F:translation initiation factor activity"/>
    <property type="evidence" value="ECO:0007669"/>
    <property type="project" value="UniProtKB-KW"/>
</dbReference>
<dbReference type="PANTHER" id="PTHR10938">
    <property type="entry name" value="TRANSLATION INITIATION FACTOR IF-3"/>
    <property type="match status" value="1"/>
</dbReference>
<gene>
    <name evidence="6" type="ORF">RCO7_00683</name>
</gene>
<evidence type="ECO:0000259" key="5">
    <source>
        <dbReference type="Pfam" id="PF05198"/>
    </source>
</evidence>
<dbReference type="InterPro" id="IPR001288">
    <property type="entry name" value="Translation_initiation_fac_3"/>
</dbReference>
<evidence type="ECO:0000256" key="3">
    <source>
        <dbReference type="ARBA" id="ARBA00022917"/>
    </source>
</evidence>
<feature type="domain" description="Translation initiation factor 3 N-terminal" evidence="5">
    <location>
        <begin position="75"/>
        <end position="143"/>
    </location>
</feature>
<feature type="compositionally biased region" description="Low complexity" evidence="4">
    <location>
        <begin position="249"/>
        <end position="268"/>
    </location>
</feature>
<evidence type="ECO:0000256" key="4">
    <source>
        <dbReference type="SAM" id="MobiDB-lite"/>
    </source>
</evidence>
<proteinExistence type="inferred from homology"/>
<dbReference type="Pfam" id="PF05198">
    <property type="entry name" value="IF3_N"/>
    <property type="match status" value="1"/>
</dbReference>
<protein>
    <recommendedName>
        <fullName evidence="5">Translation initiation factor 3 N-terminal domain-containing protein</fullName>
    </recommendedName>
</protein>
<evidence type="ECO:0000256" key="2">
    <source>
        <dbReference type="ARBA" id="ARBA00022540"/>
    </source>
</evidence>
<dbReference type="InterPro" id="IPR036788">
    <property type="entry name" value="T_IF-3_C_sf"/>
</dbReference>
<reference evidence="7" key="1">
    <citation type="submission" date="2016-03" db="EMBL/GenBank/DDBJ databases">
        <authorList>
            <person name="Ploux O."/>
        </authorList>
    </citation>
    <scope>NUCLEOTIDE SEQUENCE [LARGE SCALE GENOMIC DNA]</scope>
    <source>
        <strain evidence="7">UK7</strain>
    </source>
</reference>
<dbReference type="GO" id="GO:0032790">
    <property type="term" value="P:ribosome disassembly"/>
    <property type="evidence" value="ECO:0007669"/>
    <property type="project" value="TreeGrafter"/>
</dbReference>
<feature type="compositionally biased region" description="Polar residues" evidence="4">
    <location>
        <begin position="272"/>
        <end position="286"/>
    </location>
</feature>
<evidence type="ECO:0000313" key="6">
    <source>
        <dbReference type="EMBL" id="CZT13724.1"/>
    </source>
</evidence>
<dbReference type="InterPro" id="IPR036787">
    <property type="entry name" value="T_IF-3_N_sf"/>
</dbReference>
<evidence type="ECO:0000256" key="1">
    <source>
        <dbReference type="ARBA" id="ARBA00005439"/>
    </source>
</evidence>
<dbReference type="Proteomes" id="UP000178129">
    <property type="component" value="Unassembled WGS sequence"/>
</dbReference>
<dbReference type="GO" id="GO:0043022">
    <property type="term" value="F:ribosome binding"/>
    <property type="evidence" value="ECO:0007669"/>
    <property type="project" value="TreeGrafter"/>
</dbReference>
<feature type="compositionally biased region" description="Basic and acidic residues" evidence="4">
    <location>
        <begin position="291"/>
        <end position="309"/>
    </location>
</feature>
<dbReference type="AlphaFoldDB" id="A0A1E1LTE5"/>
<keyword evidence="2" id="KW-0396">Initiation factor</keyword>
<dbReference type="SUPFAM" id="SSF55200">
    <property type="entry name" value="Translation initiation factor IF3, C-terminal domain"/>
    <property type="match status" value="1"/>
</dbReference>
<dbReference type="GO" id="GO:0070124">
    <property type="term" value="P:mitochondrial translational initiation"/>
    <property type="evidence" value="ECO:0007669"/>
    <property type="project" value="TreeGrafter"/>
</dbReference>
<keyword evidence="3" id="KW-0648">Protein biosynthesis</keyword>
<keyword evidence="7" id="KW-1185">Reference proteome</keyword>
<name>A0A1E1LTE5_9HELO</name>
<accession>A0A1E1LTE5</accession>
<dbReference type="Gene3D" id="3.30.110.10">
    <property type="entry name" value="Translation initiation factor 3 (IF-3), C-terminal domain"/>
    <property type="match status" value="1"/>
</dbReference>
<dbReference type="Gene3D" id="3.10.20.80">
    <property type="entry name" value="Translation initiation factor 3 (IF-3), N-terminal domain"/>
    <property type="match status" value="1"/>
</dbReference>